<dbReference type="InParanoid" id="A0A423PM83"/>
<keyword evidence="3" id="KW-1185">Reference proteome</keyword>
<name>A0A423PM83_9GAMM</name>
<dbReference type="PANTHER" id="PTHR30336:SF4">
    <property type="entry name" value="ENVELOPE BIOGENESIS FACTOR ELYC"/>
    <property type="match status" value="1"/>
</dbReference>
<protein>
    <recommendedName>
        <fullName evidence="1">DUF218 domain-containing protein</fullName>
    </recommendedName>
</protein>
<accession>A0A423PM83</accession>
<dbReference type="GO" id="GO:0000270">
    <property type="term" value="P:peptidoglycan metabolic process"/>
    <property type="evidence" value="ECO:0007669"/>
    <property type="project" value="TreeGrafter"/>
</dbReference>
<gene>
    <name evidence="2" type="ORF">SAJA_11145</name>
</gene>
<proteinExistence type="predicted"/>
<dbReference type="PANTHER" id="PTHR30336">
    <property type="entry name" value="INNER MEMBRANE PROTEIN, PROBABLE PERMEASE"/>
    <property type="match status" value="1"/>
</dbReference>
<dbReference type="InterPro" id="IPR003848">
    <property type="entry name" value="DUF218"/>
</dbReference>
<evidence type="ECO:0000313" key="2">
    <source>
        <dbReference type="EMBL" id="ROO26642.1"/>
    </source>
</evidence>
<dbReference type="CDD" id="cd06259">
    <property type="entry name" value="YdcF-like"/>
    <property type="match status" value="1"/>
</dbReference>
<feature type="domain" description="DUF218" evidence="1">
    <location>
        <begin position="39"/>
        <end position="152"/>
    </location>
</feature>
<dbReference type="InterPro" id="IPR051599">
    <property type="entry name" value="Cell_Envelope_Assoc"/>
</dbReference>
<reference evidence="2 3" key="1">
    <citation type="submission" date="2013-10" db="EMBL/GenBank/DDBJ databases">
        <title>Salinisphaera japonica YTM-1 Genome Sequencing.</title>
        <authorList>
            <person name="Lai Q."/>
            <person name="Li C."/>
            <person name="Shao Z."/>
        </authorList>
    </citation>
    <scope>NUCLEOTIDE SEQUENCE [LARGE SCALE GENOMIC DNA]</scope>
    <source>
        <strain evidence="2 3">YTM-1</strain>
    </source>
</reference>
<dbReference type="InterPro" id="IPR014729">
    <property type="entry name" value="Rossmann-like_a/b/a_fold"/>
</dbReference>
<dbReference type="AlphaFoldDB" id="A0A423PM83"/>
<dbReference type="Gene3D" id="3.40.50.620">
    <property type="entry name" value="HUPs"/>
    <property type="match status" value="1"/>
</dbReference>
<organism evidence="2 3">
    <name type="scientific">Salinisphaera japonica YTM-1</name>
    <dbReference type="NCBI Taxonomy" id="1209778"/>
    <lineage>
        <taxon>Bacteria</taxon>
        <taxon>Pseudomonadati</taxon>
        <taxon>Pseudomonadota</taxon>
        <taxon>Gammaproteobacteria</taxon>
        <taxon>Salinisphaerales</taxon>
        <taxon>Salinisphaeraceae</taxon>
        <taxon>Salinisphaera</taxon>
    </lineage>
</organism>
<evidence type="ECO:0000313" key="3">
    <source>
        <dbReference type="Proteomes" id="UP000285310"/>
    </source>
</evidence>
<dbReference type="EMBL" id="AYKG01000034">
    <property type="protein sequence ID" value="ROO26642.1"/>
    <property type="molecule type" value="Genomic_DNA"/>
</dbReference>
<dbReference type="Pfam" id="PF02698">
    <property type="entry name" value="DUF218"/>
    <property type="match status" value="1"/>
</dbReference>
<dbReference type="GO" id="GO:0043164">
    <property type="term" value="P:Gram-negative-bacterium-type cell wall biogenesis"/>
    <property type="evidence" value="ECO:0007669"/>
    <property type="project" value="TreeGrafter"/>
</dbReference>
<dbReference type="Proteomes" id="UP000285310">
    <property type="component" value="Unassembled WGS sequence"/>
</dbReference>
<sequence>MALGLGLMSATLVVLAGYDYWQIGRTPQPCVTGPNWQADAALVLSGAPRLRRTRVAVAAWRDQHLPTIFISGAGAGGDSAEGLARAAQGQLNVPADIFKIERRATSTADNLAYSCPLLRKAGAKRVALITDSWHMTRAMATARELCAPVSFCSLPNHEPTTPERRRHEAIALFVYQLTSNAVWF</sequence>
<evidence type="ECO:0000259" key="1">
    <source>
        <dbReference type="Pfam" id="PF02698"/>
    </source>
</evidence>
<dbReference type="GO" id="GO:0005886">
    <property type="term" value="C:plasma membrane"/>
    <property type="evidence" value="ECO:0007669"/>
    <property type="project" value="TreeGrafter"/>
</dbReference>
<comment type="caution">
    <text evidence="2">The sequence shown here is derived from an EMBL/GenBank/DDBJ whole genome shotgun (WGS) entry which is preliminary data.</text>
</comment>